<accession>A0A3B0W7P3</accession>
<name>A0A3B0W7P3_9ZZZZ</name>
<gene>
    <name evidence="2" type="ORF">MNBD_GAMMA06-2097</name>
</gene>
<dbReference type="Gene3D" id="3.90.320.10">
    <property type="match status" value="1"/>
</dbReference>
<dbReference type="InterPro" id="IPR038726">
    <property type="entry name" value="PDDEXK_AddAB-type"/>
</dbReference>
<dbReference type="AlphaFoldDB" id="A0A3B0W7P3"/>
<dbReference type="Gene3D" id="1.10.486.10">
    <property type="entry name" value="PCRA, domain 4"/>
    <property type="match status" value="1"/>
</dbReference>
<evidence type="ECO:0000259" key="1">
    <source>
        <dbReference type="Pfam" id="PF12705"/>
    </source>
</evidence>
<dbReference type="Pfam" id="PF12705">
    <property type="entry name" value="PDDEXK_1"/>
    <property type="match status" value="1"/>
</dbReference>
<dbReference type="InterPro" id="IPR027417">
    <property type="entry name" value="P-loop_NTPase"/>
</dbReference>
<feature type="domain" description="PD-(D/E)XK endonuclease-like" evidence="1">
    <location>
        <begin position="698"/>
        <end position="956"/>
    </location>
</feature>
<dbReference type="Gene3D" id="3.40.50.300">
    <property type="entry name" value="P-loop containing nucleotide triphosphate hydrolases"/>
    <property type="match status" value="1"/>
</dbReference>
<protein>
    <recommendedName>
        <fullName evidence="1">PD-(D/E)XK endonuclease-like domain-containing protein</fullName>
    </recommendedName>
</protein>
<proteinExistence type="predicted"/>
<dbReference type="SUPFAM" id="SSF52540">
    <property type="entry name" value="P-loop containing nucleoside triphosphate hydrolases"/>
    <property type="match status" value="1"/>
</dbReference>
<reference evidence="2" key="1">
    <citation type="submission" date="2018-06" db="EMBL/GenBank/DDBJ databases">
        <authorList>
            <person name="Zhirakovskaya E."/>
        </authorList>
    </citation>
    <scope>NUCLEOTIDE SEQUENCE</scope>
</reference>
<dbReference type="InterPro" id="IPR011604">
    <property type="entry name" value="PDDEXK-like_dom_sf"/>
</dbReference>
<dbReference type="EMBL" id="UOFD01000037">
    <property type="protein sequence ID" value="VAW51925.1"/>
    <property type="molecule type" value="Genomic_DNA"/>
</dbReference>
<organism evidence="2">
    <name type="scientific">hydrothermal vent metagenome</name>
    <dbReference type="NCBI Taxonomy" id="652676"/>
    <lineage>
        <taxon>unclassified sequences</taxon>
        <taxon>metagenomes</taxon>
        <taxon>ecological metagenomes</taxon>
    </lineage>
</organism>
<evidence type="ECO:0000313" key="2">
    <source>
        <dbReference type="EMBL" id="VAW51925.1"/>
    </source>
</evidence>
<sequence>MPTTSKTSAKIFASEVPAQQNILQYTAEFIFKNFNDSLPDLSNLFVLLPHAQVTQQFNETLCQTLTADKAAIIPPWAGTLKSWAQQFSSNPQTDFQIINQHARQLLFIEALQQHPDLFKEKNQWQVTQALLNFFDELSLNQKNIFSSAENWQNQLEQAYGTEEQNFEHLQYESKLVYTLWHAWQQQLNGNKLCDETSDYITRLKNAFTENSPTTTNKKQHFICLNLSSYSLTEQTFIKKLIDNKQCHVIEFAKTTNTNKENNHAFSTLISETFVQSESSIKQRAQKYAQQYSNVFTNKLPFTTYIANNEEQQIRAIDYFVRNNILQKKKNIAIISEDRKLSRRLRALLERANIQLQDNAGWSLATTQAATIIERWLECIEQDFSAYPLLDCLKSPFINIAQTSTDYKQNIYRFEHDLIFHENISSNISQYKKQLKNRLQRLSHWPQNSYNDLISTLDYVNDSAAGLLTLHNKNKKISLSEFLGTLLCSLEKLGVMQSYKNDDAGLILLKTFDSLKQSTKYADPVLNWQDCRTWLGMALESQNFTPPASNSSVQLMTLDQASYLHFDCVIITAAEPQHFPGSAKNSPFFNQAVRASLGLETWQSQHEQRHEIFNQVLLSSAEILLTACNEEKGEQKPVSPWLELLMNFYQLAFNKNLENKYLHKLMKSNAEVFNSDDSELPTPSQQAAATMPEGLIPKQISASSYQRIINCPYQYFSADGLHLKALEELSNELKKSNYGERIHFILQVFHNGHDKYADAFTETITTINQQEAENYLTKISEKIFFTDLENNVLHNSWLHRWKKHIPAYIRWQIQHQADWTIYQSEQILETELNASLKIHGRLDRIDHNKENNSHAIIDYKTGKTARQEDVDAGENVQLSTYALLDESASEVSYLSVDSSRQKVETKSRLSGEALQKNRTLNKQRLDEIFKQIKNHTALPAWGDDTVCRYCDFSGLCRKAEWVE</sequence>